<evidence type="ECO:0000256" key="11">
    <source>
        <dbReference type="SAM" id="MobiDB-lite"/>
    </source>
</evidence>
<keyword evidence="5" id="KW-0436">Ligase</keyword>
<dbReference type="GO" id="GO:0003723">
    <property type="term" value="F:RNA binding"/>
    <property type="evidence" value="ECO:0007669"/>
    <property type="project" value="TreeGrafter"/>
</dbReference>
<feature type="region of interest" description="Disordered" evidence="11">
    <location>
        <begin position="867"/>
        <end position="919"/>
    </location>
</feature>
<dbReference type="AlphaFoldDB" id="A0A4S8MX38"/>
<dbReference type="PANTHER" id="PTHR43450:SF2">
    <property type="entry name" value="ASPARTATE--TRNA LIGASE"/>
    <property type="match status" value="1"/>
</dbReference>
<dbReference type="FunFam" id="3.30.930.10:FF:000013">
    <property type="entry name" value="Aspartate--tRNA ligase, cytoplasmic"/>
    <property type="match status" value="1"/>
</dbReference>
<feature type="compositionally biased region" description="Low complexity" evidence="11">
    <location>
        <begin position="875"/>
        <end position="888"/>
    </location>
</feature>
<dbReference type="InterPro" id="IPR004523">
    <property type="entry name" value="Asp-tRNA_synthase_2"/>
</dbReference>
<evidence type="ECO:0000256" key="3">
    <source>
        <dbReference type="ARBA" id="ARBA00012841"/>
    </source>
</evidence>
<dbReference type="InterPro" id="IPR024320">
    <property type="entry name" value="LPG_synthase_C"/>
</dbReference>
<sequence>MSPKLAFYVFRQQMHTIQGVLEEHLAKASPNMCRWAERIPTETIVLVKGELKPPKEPVKSATFHDLEVAIESIHIIAEPTETLPMSVYEDDSAKRNIPDRTKLDNRIIDLRTPSSQALFRLNSALCSLFRSFLIERGFIEIHTPKLQGGATESGASVFTVEYFGRDAFLAQSPQLAKQMCIAADMGRVFEIGPVFRAENSNTHRHLTEYTGLDIEMALHKNYHEALRFLTEMLKFIFAGLYKSYRKEIEVLKRAFPHEDLVWKEETPIIPFKEGVRMLTESGWRGDDGEPLSEYEDLGTRDEIRLGELVKEKYQTDFYVLDKFPAEARPFYAMLDSEDDRLTNSFDMFVRGQEILTGGQRIHDAEMLLSRMKQLFIQPVGALEEYVQGFKWGCPPHAGAGIGLERILMLVFNLGNIRFASLFPRDPRSLPAPKEIEPMLRHPDCDTLFPPWVKSEVTGDLERETETGETIPIEPPKTMEEVEDLMPFTHMIANYGDASNTSALDDRYSIWRSLKTGAAVGYSRATSGYIIVVGDPLCHKSQYAEVIKEFLDWVKSEKVGRPIWILVCKEVEGILNGSYEWRCISCVAEDRIDPKVNRAHADQVVMKKVRHARKEGVEVTSLTQGQLPSQEIMDLCEQRMEEWKAGRKSGEKGKQVHLTDLNPWTDYEHRTYVYATTRPGGTNDSQDTTQASKHTGPQTVHALVVLTQLSPQHGYQVKWALEFPGAPSGTIEAAVLGALDTASETGASSVTFGAGAMASVMVDDGAGLKGKGVLVKMLQHSYHAIATELKLLNKSEFRQKMGATEDPIWVCFPKRSLGPGGIRALLKFFQDEGTDTSENNSRVTSRESSMERERGSLDLFISHTGSKLNPLKSKSKTGLSGGESSSTLGRSVKNHASESKSEVQSQTSSVVENKEEGMAT</sequence>
<accession>A0A4S8MX38</accession>
<reference evidence="13 14" key="1">
    <citation type="journal article" date="2019" name="Nat. Ecol. Evol.">
        <title>Megaphylogeny resolves global patterns of mushroom evolution.</title>
        <authorList>
            <person name="Varga T."/>
            <person name="Krizsan K."/>
            <person name="Foldi C."/>
            <person name="Dima B."/>
            <person name="Sanchez-Garcia M."/>
            <person name="Sanchez-Ramirez S."/>
            <person name="Szollosi G.J."/>
            <person name="Szarkandi J.G."/>
            <person name="Papp V."/>
            <person name="Albert L."/>
            <person name="Andreopoulos W."/>
            <person name="Angelini C."/>
            <person name="Antonin V."/>
            <person name="Barry K.W."/>
            <person name="Bougher N.L."/>
            <person name="Buchanan P."/>
            <person name="Buyck B."/>
            <person name="Bense V."/>
            <person name="Catcheside P."/>
            <person name="Chovatia M."/>
            <person name="Cooper J."/>
            <person name="Damon W."/>
            <person name="Desjardin D."/>
            <person name="Finy P."/>
            <person name="Geml J."/>
            <person name="Haridas S."/>
            <person name="Hughes K."/>
            <person name="Justo A."/>
            <person name="Karasinski D."/>
            <person name="Kautmanova I."/>
            <person name="Kiss B."/>
            <person name="Kocsube S."/>
            <person name="Kotiranta H."/>
            <person name="LaButti K.M."/>
            <person name="Lechner B.E."/>
            <person name="Liimatainen K."/>
            <person name="Lipzen A."/>
            <person name="Lukacs Z."/>
            <person name="Mihaltcheva S."/>
            <person name="Morgado L.N."/>
            <person name="Niskanen T."/>
            <person name="Noordeloos M.E."/>
            <person name="Ohm R.A."/>
            <person name="Ortiz-Santana B."/>
            <person name="Ovrebo C."/>
            <person name="Racz N."/>
            <person name="Riley R."/>
            <person name="Savchenko A."/>
            <person name="Shiryaev A."/>
            <person name="Soop K."/>
            <person name="Spirin V."/>
            <person name="Szebenyi C."/>
            <person name="Tomsovsky M."/>
            <person name="Tulloss R.E."/>
            <person name="Uehling J."/>
            <person name="Grigoriev I.V."/>
            <person name="Vagvolgyi C."/>
            <person name="Papp T."/>
            <person name="Martin F.M."/>
            <person name="Miettinen O."/>
            <person name="Hibbett D.S."/>
            <person name="Nagy L.G."/>
        </authorList>
    </citation>
    <scope>NUCLEOTIDE SEQUENCE [LARGE SCALE GENOMIC DNA]</scope>
    <source>
        <strain evidence="13 14">CBS 962.96</strain>
    </source>
</reference>
<gene>
    <name evidence="13" type="ORF">K435DRAFT_710020</name>
</gene>
<keyword evidence="6" id="KW-0547">Nucleotide-binding</keyword>
<dbReference type="CDD" id="cd04320">
    <property type="entry name" value="AspRS_cyto_N"/>
    <property type="match status" value="1"/>
</dbReference>
<dbReference type="Pfam" id="PF09924">
    <property type="entry name" value="LPG_synthase_C"/>
    <property type="match status" value="1"/>
</dbReference>
<dbReference type="PANTHER" id="PTHR43450">
    <property type="entry name" value="ASPARTYL-TRNA SYNTHETASE"/>
    <property type="match status" value="1"/>
</dbReference>
<comment type="similarity">
    <text evidence="2">Belongs to the class-II aminoacyl-tRNA synthetase family. Type 2 subfamily.</text>
</comment>
<dbReference type="GO" id="GO:0017101">
    <property type="term" value="C:aminoacyl-tRNA synthetase multienzyme complex"/>
    <property type="evidence" value="ECO:0007669"/>
    <property type="project" value="TreeGrafter"/>
</dbReference>
<feature type="compositionally biased region" description="Polar residues" evidence="11">
    <location>
        <begin position="678"/>
        <end position="695"/>
    </location>
</feature>
<comment type="catalytic activity">
    <reaction evidence="10">
        <text>tRNA(Asp) + L-aspartate + ATP = L-aspartyl-tRNA(Asp) + AMP + diphosphate</text>
        <dbReference type="Rhea" id="RHEA:19649"/>
        <dbReference type="Rhea" id="RHEA-COMP:9660"/>
        <dbReference type="Rhea" id="RHEA-COMP:9678"/>
        <dbReference type="ChEBI" id="CHEBI:29991"/>
        <dbReference type="ChEBI" id="CHEBI:30616"/>
        <dbReference type="ChEBI" id="CHEBI:33019"/>
        <dbReference type="ChEBI" id="CHEBI:78442"/>
        <dbReference type="ChEBI" id="CHEBI:78516"/>
        <dbReference type="ChEBI" id="CHEBI:456215"/>
        <dbReference type="EC" id="6.1.1.12"/>
    </reaction>
</comment>
<evidence type="ECO:0000313" key="14">
    <source>
        <dbReference type="Proteomes" id="UP000297245"/>
    </source>
</evidence>
<evidence type="ECO:0000256" key="5">
    <source>
        <dbReference type="ARBA" id="ARBA00022598"/>
    </source>
</evidence>
<dbReference type="GO" id="GO:0004815">
    <property type="term" value="F:aspartate-tRNA ligase activity"/>
    <property type="evidence" value="ECO:0007669"/>
    <property type="project" value="UniProtKB-EC"/>
</dbReference>
<dbReference type="PRINTS" id="PR01042">
    <property type="entry name" value="TRNASYNTHASP"/>
</dbReference>
<dbReference type="SUPFAM" id="SSF55681">
    <property type="entry name" value="Class II aaRS and biotin synthetases"/>
    <property type="match status" value="1"/>
</dbReference>
<evidence type="ECO:0000259" key="12">
    <source>
        <dbReference type="PROSITE" id="PS50862"/>
    </source>
</evidence>
<dbReference type="GO" id="GO:0005524">
    <property type="term" value="F:ATP binding"/>
    <property type="evidence" value="ECO:0007669"/>
    <property type="project" value="UniProtKB-KW"/>
</dbReference>
<proteinExistence type="inferred from homology"/>
<keyword evidence="9 13" id="KW-0030">Aminoacyl-tRNA synthetase</keyword>
<dbReference type="OrthoDB" id="372395at2759"/>
<evidence type="ECO:0000256" key="6">
    <source>
        <dbReference type="ARBA" id="ARBA00022741"/>
    </source>
</evidence>
<dbReference type="Proteomes" id="UP000297245">
    <property type="component" value="Unassembled WGS sequence"/>
</dbReference>
<dbReference type="InterPro" id="IPR012340">
    <property type="entry name" value="NA-bd_OB-fold"/>
</dbReference>
<keyword evidence="4" id="KW-0963">Cytoplasm</keyword>
<dbReference type="SUPFAM" id="SSF50249">
    <property type="entry name" value="Nucleic acid-binding proteins"/>
    <property type="match status" value="1"/>
</dbReference>
<name>A0A4S8MX38_DENBC</name>
<dbReference type="EC" id="6.1.1.12" evidence="3"/>
<dbReference type="Pfam" id="PF00152">
    <property type="entry name" value="tRNA-synt_2"/>
    <property type="match status" value="1"/>
</dbReference>
<evidence type="ECO:0000256" key="1">
    <source>
        <dbReference type="ARBA" id="ARBA00004496"/>
    </source>
</evidence>
<evidence type="ECO:0000313" key="13">
    <source>
        <dbReference type="EMBL" id="THV07279.1"/>
    </source>
</evidence>
<dbReference type="EMBL" id="ML179038">
    <property type="protein sequence ID" value="THV07279.1"/>
    <property type="molecule type" value="Genomic_DNA"/>
</dbReference>
<organism evidence="13 14">
    <name type="scientific">Dendrothele bispora (strain CBS 962.96)</name>
    <dbReference type="NCBI Taxonomy" id="1314807"/>
    <lineage>
        <taxon>Eukaryota</taxon>
        <taxon>Fungi</taxon>
        <taxon>Dikarya</taxon>
        <taxon>Basidiomycota</taxon>
        <taxon>Agaricomycotina</taxon>
        <taxon>Agaricomycetes</taxon>
        <taxon>Agaricomycetidae</taxon>
        <taxon>Agaricales</taxon>
        <taxon>Agaricales incertae sedis</taxon>
        <taxon>Dendrothele</taxon>
    </lineage>
</organism>
<feature type="region of interest" description="Disordered" evidence="11">
    <location>
        <begin position="676"/>
        <end position="695"/>
    </location>
</feature>
<feature type="domain" description="Aminoacyl-transfer RNA synthetases class-II family profile" evidence="12">
    <location>
        <begin position="119"/>
        <end position="423"/>
    </location>
</feature>
<dbReference type="Gene3D" id="2.40.50.140">
    <property type="entry name" value="Nucleic acid-binding proteins"/>
    <property type="match status" value="1"/>
</dbReference>
<dbReference type="CDD" id="cd00776">
    <property type="entry name" value="AsxRS_core"/>
    <property type="match status" value="1"/>
</dbReference>
<dbReference type="InterPro" id="IPR002312">
    <property type="entry name" value="Asp/Asn-tRNA-synth_IIb"/>
</dbReference>
<dbReference type="PROSITE" id="PS50862">
    <property type="entry name" value="AA_TRNA_LIGASE_II"/>
    <property type="match status" value="1"/>
</dbReference>
<feature type="region of interest" description="Disordered" evidence="11">
    <location>
        <begin position="832"/>
        <end position="852"/>
    </location>
</feature>
<evidence type="ECO:0000256" key="4">
    <source>
        <dbReference type="ARBA" id="ARBA00022490"/>
    </source>
</evidence>
<evidence type="ECO:0000256" key="7">
    <source>
        <dbReference type="ARBA" id="ARBA00022840"/>
    </source>
</evidence>
<dbReference type="GO" id="GO:0005829">
    <property type="term" value="C:cytosol"/>
    <property type="evidence" value="ECO:0007669"/>
    <property type="project" value="TreeGrafter"/>
</dbReference>
<dbReference type="InterPro" id="IPR045864">
    <property type="entry name" value="aa-tRNA-synth_II/BPL/LPL"/>
</dbReference>
<dbReference type="NCBIfam" id="NF003483">
    <property type="entry name" value="PRK05159.1"/>
    <property type="match status" value="1"/>
</dbReference>
<keyword evidence="14" id="KW-1185">Reference proteome</keyword>
<protein>
    <recommendedName>
        <fullName evidence="3">aspartate--tRNA ligase</fullName>
        <ecNumber evidence="3">6.1.1.12</ecNumber>
    </recommendedName>
</protein>
<feature type="compositionally biased region" description="Low complexity" evidence="11">
    <location>
        <begin position="901"/>
        <end position="910"/>
    </location>
</feature>
<evidence type="ECO:0000256" key="8">
    <source>
        <dbReference type="ARBA" id="ARBA00022917"/>
    </source>
</evidence>
<dbReference type="InterPro" id="IPR004364">
    <property type="entry name" value="Aa-tRNA-synt_II"/>
</dbReference>
<feature type="compositionally biased region" description="Basic and acidic residues" evidence="11">
    <location>
        <begin position="843"/>
        <end position="852"/>
    </location>
</feature>
<dbReference type="Gene3D" id="3.30.930.10">
    <property type="entry name" value="Bira Bifunctional Protein, Domain 2"/>
    <property type="match status" value="1"/>
</dbReference>
<comment type="subcellular location">
    <subcellularLocation>
        <location evidence="1">Cytoplasm</location>
    </subcellularLocation>
</comment>
<evidence type="ECO:0000256" key="2">
    <source>
        <dbReference type="ARBA" id="ARBA00005312"/>
    </source>
</evidence>
<dbReference type="NCBIfam" id="TIGR00458">
    <property type="entry name" value="aspS_nondisc"/>
    <property type="match status" value="1"/>
</dbReference>
<dbReference type="GO" id="GO:0006422">
    <property type="term" value="P:aspartyl-tRNA aminoacylation"/>
    <property type="evidence" value="ECO:0007669"/>
    <property type="project" value="InterPro"/>
</dbReference>
<evidence type="ECO:0000256" key="9">
    <source>
        <dbReference type="ARBA" id="ARBA00023146"/>
    </source>
</evidence>
<evidence type="ECO:0000256" key="10">
    <source>
        <dbReference type="ARBA" id="ARBA00047904"/>
    </source>
</evidence>
<keyword evidence="8" id="KW-0648">Protein biosynthesis</keyword>
<dbReference type="InterPro" id="IPR006195">
    <property type="entry name" value="aa-tRNA-synth_II"/>
</dbReference>
<keyword evidence="7" id="KW-0067">ATP-binding</keyword>